<comment type="caution">
    <text evidence="2">The sequence shown here is derived from an EMBL/GenBank/DDBJ whole genome shotgun (WGS) entry which is preliminary data.</text>
</comment>
<evidence type="ECO:0000256" key="1">
    <source>
        <dbReference type="SAM" id="MobiDB-lite"/>
    </source>
</evidence>
<evidence type="ECO:0000313" key="2">
    <source>
        <dbReference type="EMBL" id="MDP0589337.1"/>
    </source>
</evidence>
<name>A0AA90NMK3_9GAMM</name>
<gene>
    <name evidence="2" type="ORF">QS748_09170</name>
</gene>
<feature type="region of interest" description="Disordered" evidence="1">
    <location>
        <begin position="95"/>
        <end position="117"/>
    </location>
</feature>
<feature type="compositionally biased region" description="Polar residues" evidence="1">
    <location>
        <begin position="95"/>
        <end position="105"/>
    </location>
</feature>
<evidence type="ECO:0000313" key="3">
    <source>
        <dbReference type="Proteomes" id="UP001178148"/>
    </source>
</evidence>
<dbReference type="EMBL" id="JASXSV010000013">
    <property type="protein sequence ID" value="MDP0589337.1"/>
    <property type="molecule type" value="Genomic_DNA"/>
</dbReference>
<organism evidence="2 3">
    <name type="scientific">Candidatus Endonucleibacter bathymodioli</name>
    <dbReference type="NCBI Taxonomy" id="539814"/>
    <lineage>
        <taxon>Bacteria</taxon>
        <taxon>Pseudomonadati</taxon>
        <taxon>Pseudomonadota</taxon>
        <taxon>Gammaproteobacteria</taxon>
        <taxon>Oceanospirillales</taxon>
        <taxon>Endozoicomonadaceae</taxon>
        <taxon>Candidatus Endonucleibacter</taxon>
    </lineage>
</organism>
<reference evidence="2 3" key="1">
    <citation type="journal article" date="2023" name="bioRxiv">
        <title>An intranuclear bacterial parasite of deep-sea mussels expresses apoptosis inhibitors acquired from its host.</title>
        <authorList>
            <person name="Gonzalez Porras M.A."/>
            <person name="Assie A."/>
            <person name="Tietjen M."/>
            <person name="Violette M."/>
            <person name="Kleiner M."/>
            <person name="Gruber-Vodicka H."/>
            <person name="Dubilier N."/>
            <person name="Leisch N."/>
        </authorList>
    </citation>
    <scope>NUCLEOTIDE SEQUENCE [LARGE SCALE GENOMIC DNA]</scope>
    <source>
        <strain evidence="2">IAP13</strain>
    </source>
</reference>
<dbReference type="Proteomes" id="UP001178148">
    <property type="component" value="Unassembled WGS sequence"/>
</dbReference>
<proteinExistence type="predicted"/>
<accession>A0AA90NMK3</accession>
<dbReference type="AlphaFoldDB" id="A0AA90NMK3"/>
<keyword evidence="3" id="KW-1185">Reference proteome</keyword>
<sequence length="230" mass="25732">MSNNIDNRQGTLIYDSDAIRNDRVHKKTITDNQPTISISENVEQISNDQVAFDELKNTFEGLRDGSNLSHELQTLISTIVSSAVVETASRPLMQNTSTDIQNTGGSDAIESSGPANNKGAMRRLQQVLSSDSRVIQQLMDYLQLSSPARKDEHIQSMGLEYKDLPPTLNGYQAKRGELFEAVEKHINGNIDKSSLKHQLQPVISYLDPAIIVIDNTLKMEEARWAHEQRK</sequence>
<protein>
    <submittedName>
        <fullName evidence="2">Uncharacterized protein</fullName>
    </submittedName>
</protein>